<feature type="transmembrane region" description="Helical" evidence="7">
    <location>
        <begin position="101"/>
        <end position="119"/>
    </location>
</feature>
<comment type="similarity">
    <text evidence="2">Belongs to the DoxX family.</text>
</comment>
<dbReference type="AlphaFoldDB" id="A0A239H2A6"/>
<feature type="transmembrane region" description="Helical" evidence="7">
    <location>
        <begin position="72"/>
        <end position="89"/>
    </location>
</feature>
<evidence type="ECO:0000256" key="3">
    <source>
        <dbReference type="ARBA" id="ARBA00022475"/>
    </source>
</evidence>
<keyword evidence="3" id="KW-1003">Cell membrane</keyword>
<organism evidence="8 9">
    <name type="scientific">Ekhidna lutea</name>
    <dbReference type="NCBI Taxonomy" id="447679"/>
    <lineage>
        <taxon>Bacteria</taxon>
        <taxon>Pseudomonadati</taxon>
        <taxon>Bacteroidota</taxon>
        <taxon>Cytophagia</taxon>
        <taxon>Cytophagales</taxon>
        <taxon>Reichenbachiellaceae</taxon>
        <taxon>Ekhidna</taxon>
    </lineage>
</organism>
<sequence>MIYPNLASLILRLSVGSMMLTHGWGKFNKLISGDLSFADPIGVGEAPTLILAVLAEFISPILLIVGYKTRLATVLPALTMLVAAFVIHADDPWGRQEFPLLYFFGFATIYLLGSGKYSLDWQLKKV</sequence>
<accession>A0A239H2A6</accession>
<dbReference type="Pfam" id="PF07681">
    <property type="entry name" value="DoxX"/>
    <property type="match status" value="1"/>
</dbReference>
<keyword evidence="6 7" id="KW-0472">Membrane</keyword>
<evidence type="ECO:0000256" key="1">
    <source>
        <dbReference type="ARBA" id="ARBA00004651"/>
    </source>
</evidence>
<dbReference type="RefSeq" id="WP_089355871.1">
    <property type="nucleotide sequence ID" value="NZ_FZPD01000002.1"/>
</dbReference>
<dbReference type="InterPro" id="IPR051907">
    <property type="entry name" value="DoxX-like_oxidoreductase"/>
</dbReference>
<dbReference type="PANTHER" id="PTHR33452:SF1">
    <property type="entry name" value="INNER MEMBRANE PROTEIN YPHA-RELATED"/>
    <property type="match status" value="1"/>
</dbReference>
<evidence type="ECO:0000256" key="5">
    <source>
        <dbReference type="ARBA" id="ARBA00022989"/>
    </source>
</evidence>
<proteinExistence type="inferred from homology"/>
<evidence type="ECO:0000313" key="8">
    <source>
        <dbReference type="EMBL" id="SNS75517.1"/>
    </source>
</evidence>
<keyword evidence="4 7" id="KW-0812">Transmembrane</keyword>
<evidence type="ECO:0000313" key="9">
    <source>
        <dbReference type="Proteomes" id="UP000198393"/>
    </source>
</evidence>
<dbReference type="GO" id="GO:0005886">
    <property type="term" value="C:plasma membrane"/>
    <property type="evidence" value="ECO:0007669"/>
    <property type="project" value="UniProtKB-SubCell"/>
</dbReference>
<comment type="subcellular location">
    <subcellularLocation>
        <location evidence="1">Cell membrane</location>
        <topology evidence="1">Multi-pass membrane protein</topology>
    </subcellularLocation>
</comment>
<evidence type="ECO:0000256" key="6">
    <source>
        <dbReference type="ARBA" id="ARBA00023136"/>
    </source>
</evidence>
<protein>
    <submittedName>
        <fullName evidence="8">Putative oxidoreductase</fullName>
    </submittedName>
</protein>
<evidence type="ECO:0000256" key="2">
    <source>
        <dbReference type="ARBA" id="ARBA00006679"/>
    </source>
</evidence>
<dbReference type="OrthoDB" id="9813193at2"/>
<dbReference type="EMBL" id="FZPD01000002">
    <property type="protein sequence ID" value="SNS75517.1"/>
    <property type="molecule type" value="Genomic_DNA"/>
</dbReference>
<gene>
    <name evidence="8" type="ORF">SAMN05421640_1110</name>
</gene>
<reference evidence="8 9" key="1">
    <citation type="submission" date="2017-06" db="EMBL/GenBank/DDBJ databases">
        <authorList>
            <person name="Kim H.J."/>
            <person name="Triplett B.A."/>
        </authorList>
    </citation>
    <scope>NUCLEOTIDE SEQUENCE [LARGE SCALE GENOMIC DNA]</scope>
    <source>
        <strain evidence="8 9">DSM 19307</strain>
    </source>
</reference>
<dbReference type="PANTHER" id="PTHR33452">
    <property type="entry name" value="OXIDOREDUCTASE CATD-RELATED"/>
    <property type="match status" value="1"/>
</dbReference>
<evidence type="ECO:0000256" key="7">
    <source>
        <dbReference type="SAM" id="Phobius"/>
    </source>
</evidence>
<keyword evidence="9" id="KW-1185">Reference proteome</keyword>
<dbReference type="InterPro" id="IPR032808">
    <property type="entry name" value="DoxX"/>
</dbReference>
<dbReference type="Proteomes" id="UP000198393">
    <property type="component" value="Unassembled WGS sequence"/>
</dbReference>
<keyword evidence="5 7" id="KW-1133">Transmembrane helix</keyword>
<name>A0A239H2A6_EKHLU</name>
<evidence type="ECO:0000256" key="4">
    <source>
        <dbReference type="ARBA" id="ARBA00022692"/>
    </source>
</evidence>
<feature type="transmembrane region" description="Helical" evidence="7">
    <location>
        <begin position="47"/>
        <end position="65"/>
    </location>
</feature>